<dbReference type="NCBIfam" id="NF047539">
    <property type="entry name" value="XAC2610_fam"/>
    <property type="match status" value="1"/>
</dbReference>
<name>A0A3E1P760_9BACT</name>
<gene>
    <name evidence="2" type="ORF">DXN04_10910</name>
</gene>
<evidence type="ECO:0000256" key="1">
    <source>
        <dbReference type="SAM" id="MobiDB-lite"/>
    </source>
</evidence>
<evidence type="ECO:0000313" key="2">
    <source>
        <dbReference type="EMBL" id="RFM35868.1"/>
    </source>
</evidence>
<dbReference type="InterPro" id="IPR028994">
    <property type="entry name" value="Integrin_alpha_N"/>
</dbReference>
<evidence type="ECO:0008006" key="4">
    <source>
        <dbReference type="Google" id="ProtNLM"/>
    </source>
</evidence>
<dbReference type="AlphaFoldDB" id="A0A3E1P760"/>
<feature type="compositionally biased region" description="Low complexity" evidence="1">
    <location>
        <begin position="13"/>
        <end position="22"/>
    </location>
</feature>
<comment type="caution">
    <text evidence="2">The sequence shown here is derived from an EMBL/GenBank/DDBJ whole genome shotgun (WGS) entry which is preliminary data.</text>
</comment>
<dbReference type="InterPro" id="IPR058087">
    <property type="entry name" value="XAC2610_dom"/>
</dbReference>
<dbReference type="Proteomes" id="UP000261174">
    <property type="component" value="Unassembled WGS sequence"/>
</dbReference>
<proteinExistence type="predicted"/>
<protein>
    <recommendedName>
        <fullName evidence="4">VCBS repeat-containing protein</fullName>
    </recommendedName>
</protein>
<feature type="region of interest" description="Disordered" evidence="1">
    <location>
        <begin position="1"/>
        <end position="27"/>
    </location>
</feature>
<keyword evidence="3" id="KW-1185">Reference proteome</keyword>
<evidence type="ECO:0000313" key="3">
    <source>
        <dbReference type="Proteomes" id="UP000261174"/>
    </source>
</evidence>
<dbReference type="EMBL" id="QTJV01000002">
    <property type="protein sequence ID" value="RFM35868.1"/>
    <property type="molecule type" value="Genomic_DNA"/>
</dbReference>
<organism evidence="2 3">
    <name type="scientific">Chitinophaga silvisoli</name>
    <dbReference type="NCBI Taxonomy" id="2291814"/>
    <lineage>
        <taxon>Bacteria</taxon>
        <taxon>Pseudomonadati</taxon>
        <taxon>Bacteroidota</taxon>
        <taxon>Chitinophagia</taxon>
        <taxon>Chitinophagales</taxon>
        <taxon>Chitinophagaceae</taxon>
        <taxon>Chitinophaga</taxon>
    </lineage>
</organism>
<dbReference type="SUPFAM" id="SSF69318">
    <property type="entry name" value="Integrin alpha N-terminal domain"/>
    <property type="match status" value="1"/>
</dbReference>
<feature type="compositionally biased region" description="Basic residues" evidence="1">
    <location>
        <begin position="1"/>
        <end position="11"/>
    </location>
</feature>
<sequence length="255" mass="29652">MSCDHHPKRGAITKDTTTTISDTTEETELSNEEYLSLRKSEIDSLFLKNKDSLTYNDEDNRGTLRIGHLFSHEQQEALFRYYENDSTEHVVIIRQSGTKWDTIFSAVISPAQYGNFSDFIVISDFNGDHIPDLKVLKFFWDIHVGERSDLWLYRNKRFVKVKNFDHIVSAEYWDKTGLIYSYQSDGCADMAMRFGVYKIVADTVQQIDFRYCNCCDPADSCEITKGKNSFKVPYKSAYKYVPAYFQDGVKEKLEM</sequence>
<accession>A0A3E1P760</accession>
<reference evidence="2 3" key="1">
    <citation type="submission" date="2018-08" db="EMBL/GenBank/DDBJ databases">
        <title>Chitinophaga sp. K20C18050901, a novel bacterium isolated from forest soil.</title>
        <authorList>
            <person name="Wang C."/>
        </authorList>
    </citation>
    <scope>NUCLEOTIDE SEQUENCE [LARGE SCALE GENOMIC DNA]</scope>
    <source>
        <strain evidence="2 3">K20C18050901</strain>
    </source>
</reference>